<dbReference type="PANTHER" id="PTHR21539:SF0">
    <property type="entry name" value="SAGA-ASSOCIATED FACTOR 29"/>
    <property type="match status" value="1"/>
</dbReference>
<dbReference type="FunFam" id="2.30.30.140:FF:000061">
    <property type="entry name" value="SAGA-associated factor 29 isoform X6"/>
    <property type="match status" value="1"/>
</dbReference>
<evidence type="ECO:0000256" key="2">
    <source>
        <dbReference type="ARBA" id="ARBA00023015"/>
    </source>
</evidence>
<dbReference type="InterPro" id="IPR010750">
    <property type="entry name" value="SGF29_tudor-like_dom"/>
</dbReference>
<protein>
    <recommendedName>
        <fullName evidence="6">SGF29 C-terminal domain-containing protein</fullName>
    </recommendedName>
</protein>
<reference evidence="7 8" key="1">
    <citation type="journal article" date="2014" name="Nat. Commun.">
        <title>Klebsormidium flaccidum genome reveals primary factors for plant terrestrial adaptation.</title>
        <authorList>
            <person name="Hori K."/>
            <person name="Maruyama F."/>
            <person name="Fujisawa T."/>
            <person name="Togashi T."/>
            <person name="Yamamoto N."/>
            <person name="Seo M."/>
            <person name="Sato S."/>
            <person name="Yamada T."/>
            <person name="Mori H."/>
            <person name="Tajima N."/>
            <person name="Moriyama T."/>
            <person name="Ikeuchi M."/>
            <person name="Watanabe M."/>
            <person name="Wada H."/>
            <person name="Kobayashi K."/>
            <person name="Saito M."/>
            <person name="Masuda T."/>
            <person name="Sasaki-Sekimoto Y."/>
            <person name="Mashiguchi K."/>
            <person name="Awai K."/>
            <person name="Shimojima M."/>
            <person name="Masuda S."/>
            <person name="Iwai M."/>
            <person name="Nobusawa T."/>
            <person name="Narise T."/>
            <person name="Kondo S."/>
            <person name="Saito H."/>
            <person name="Sato R."/>
            <person name="Murakawa M."/>
            <person name="Ihara Y."/>
            <person name="Oshima-Yamada Y."/>
            <person name="Ohtaka K."/>
            <person name="Satoh M."/>
            <person name="Sonobe K."/>
            <person name="Ishii M."/>
            <person name="Ohtani R."/>
            <person name="Kanamori-Sato M."/>
            <person name="Honoki R."/>
            <person name="Miyazaki D."/>
            <person name="Mochizuki H."/>
            <person name="Umetsu J."/>
            <person name="Higashi K."/>
            <person name="Shibata D."/>
            <person name="Kamiya Y."/>
            <person name="Sato N."/>
            <person name="Nakamura Y."/>
            <person name="Tabata S."/>
            <person name="Ida S."/>
            <person name="Kurokawa K."/>
            <person name="Ohta H."/>
        </authorList>
    </citation>
    <scope>NUCLEOTIDE SEQUENCE [LARGE SCALE GENOMIC DNA]</scope>
    <source>
        <strain evidence="7 8">NIES-2285</strain>
    </source>
</reference>
<dbReference type="OMA" id="EPTYIAK"/>
<evidence type="ECO:0000256" key="3">
    <source>
        <dbReference type="ARBA" id="ARBA00023163"/>
    </source>
</evidence>
<accession>A0A1Y1I8Y7</accession>
<name>A0A1Y1I8Y7_KLENI</name>
<evidence type="ECO:0000313" key="8">
    <source>
        <dbReference type="Proteomes" id="UP000054558"/>
    </source>
</evidence>
<dbReference type="OrthoDB" id="10265994at2759"/>
<dbReference type="GO" id="GO:0005634">
    <property type="term" value="C:nucleus"/>
    <property type="evidence" value="ECO:0007669"/>
    <property type="project" value="UniProtKB-SubCell"/>
</dbReference>
<feature type="region of interest" description="Disordered" evidence="5">
    <location>
        <begin position="249"/>
        <end position="277"/>
    </location>
</feature>
<sequence length="277" mass="31372">MAILSASALRYLQELESCRRAQDGVLRKINKIHLRLGETDVIKAEKFKEELWSRLRGFYVEARELAEREEKLAGHCMQEIQTQLLPGQLPPLKQKHEPSEKKRKVKTEGSNRMININGDWNSPSPSPRSRDSPNVVIGEQVSARVSPDDAPADEWILVKVTKYDAEGRRYWVVDEEVGENAEPRRYVLPAACIIALPKPTQSEANRAPEYPPGSMVLAVYPGTTALYRARVAGSPRKKKTDDYLLEFDDDEEPGVEGLPKRPVPFHHVVPLPPTHRK</sequence>
<dbReference type="CDD" id="cd20393">
    <property type="entry name" value="Tudor_SGF29_rpt1"/>
    <property type="match status" value="1"/>
</dbReference>
<keyword evidence="8" id="KW-1185">Reference proteome</keyword>
<feature type="domain" description="SGF29 C-terminal" evidence="6">
    <location>
        <begin position="131"/>
        <end position="277"/>
    </location>
</feature>
<feature type="region of interest" description="Disordered" evidence="5">
    <location>
        <begin position="86"/>
        <end position="134"/>
    </location>
</feature>
<evidence type="ECO:0000259" key="6">
    <source>
        <dbReference type="PROSITE" id="PS51518"/>
    </source>
</evidence>
<dbReference type="Proteomes" id="UP000054558">
    <property type="component" value="Unassembled WGS sequence"/>
</dbReference>
<dbReference type="InterPro" id="IPR047287">
    <property type="entry name" value="Tudor_SGF29_rpt2"/>
</dbReference>
<evidence type="ECO:0000256" key="1">
    <source>
        <dbReference type="ARBA" id="ARBA00004123"/>
    </source>
</evidence>
<keyword evidence="2" id="KW-0805">Transcription regulation</keyword>
<evidence type="ECO:0000256" key="5">
    <source>
        <dbReference type="SAM" id="MobiDB-lite"/>
    </source>
</evidence>
<dbReference type="GO" id="GO:0000124">
    <property type="term" value="C:SAGA complex"/>
    <property type="evidence" value="ECO:0000318"/>
    <property type="project" value="GO_Central"/>
</dbReference>
<proteinExistence type="predicted"/>
<dbReference type="PANTHER" id="PTHR21539">
    <property type="entry name" value="SAGA-ASSOCIATED FACTOR 29"/>
    <property type="match status" value="1"/>
</dbReference>
<dbReference type="Gene3D" id="2.30.30.140">
    <property type="match status" value="2"/>
</dbReference>
<organism evidence="7 8">
    <name type="scientific">Klebsormidium nitens</name>
    <name type="common">Green alga</name>
    <name type="synonym">Ulothrix nitens</name>
    <dbReference type="NCBI Taxonomy" id="105231"/>
    <lineage>
        <taxon>Eukaryota</taxon>
        <taxon>Viridiplantae</taxon>
        <taxon>Streptophyta</taxon>
        <taxon>Klebsormidiophyceae</taxon>
        <taxon>Klebsormidiales</taxon>
        <taxon>Klebsormidiaceae</taxon>
        <taxon>Klebsormidium</taxon>
    </lineage>
</organism>
<evidence type="ECO:0000313" key="7">
    <source>
        <dbReference type="EMBL" id="GAQ86412.1"/>
    </source>
</evidence>
<dbReference type="AlphaFoldDB" id="A0A1Y1I8Y7"/>
<gene>
    <name evidence="7" type="ORF">KFL_002870160</name>
</gene>
<dbReference type="PROSITE" id="PS51518">
    <property type="entry name" value="SGF29_C"/>
    <property type="match status" value="1"/>
</dbReference>
<dbReference type="InterPro" id="IPR047288">
    <property type="entry name" value="Tudor_SGF29_rpt1"/>
</dbReference>
<feature type="compositionally biased region" description="Polar residues" evidence="5">
    <location>
        <begin position="108"/>
        <end position="121"/>
    </location>
</feature>
<dbReference type="Pfam" id="PF07039">
    <property type="entry name" value="SGF29_Tudor"/>
    <property type="match status" value="1"/>
</dbReference>
<keyword evidence="4" id="KW-0539">Nucleus</keyword>
<dbReference type="InterPro" id="IPR037802">
    <property type="entry name" value="SGF29"/>
</dbReference>
<keyword evidence="3" id="KW-0804">Transcription</keyword>
<evidence type="ECO:0000256" key="4">
    <source>
        <dbReference type="ARBA" id="ARBA00023242"/>
    </source>
</evidence>
<dbReference type="EMBL" id="DF237236">
    <property type="protein sequence ID" value="GAQ86412.1"/>
    <property type="molecule type" value="Genomic_DNA"/>
</dbReference>
<dbReference type="STRING" id="105231.A0A1Y1I8Y7"/>
<dbReference type="CDD" id="cd20394">
    <property type="entry name" value="Tudor_SGF29_rpt2"/>
    <property type="match status" value="1"/>
</dbReference>
<comment type="subcellular location">
    <subcellularLocation>
        <location evidence="1">Nucleus</location>
    </subcellularLocation>
</comment>